<evidence type="ECO:0000313" key="1">
    <source>
        <dbReference type="EMBL" id="THF64017.1"/>
    </source>
</evidence>
<organism evidence="1 2">
    <name type="scientific">Pseudothauera nasutitermitis</name>
    <dbReference type="NCBI Taxonomy" id="2565930"/>
    <lineage>
        <taxon>Bacteria</taxon>
        <taxon>Pseudomonadati</taxon>
        <taxon>Pseudomonadota</taxon>
        <taxon>Betaproteobacteria</taxon>
        <taxon>Rhodocyclales</taxon>
        <taxon>Zoogloeaceae</taxon>
        <taxon>Pseudothauera</taxon>
    </lineage>
</organism>
<sequence length="79" mass="8867">MRTLLIFILVVIAVWWVRNALRRMSARRGPAGGKAKKAAAERMLACRHCGVHVPESEGVRHEGAFYCSEEHRRLGSGRP</sequence>
<reference evidence="1 2" key="1">
    <citation type="submission" date="2019-04" db="EMBL/GenBank/DDBJ databases">
        <title>Azoarcus nasutitermitis sp. nov. isolated from termite nest.</title>
        <authorList>
            <person name="Lin S.-Y."/>
            <person name="Hameed A."/>
            <person name="Hsu Y.-H."/>
            <person name="Young C.-C."/>
        </authorList>
    </citation>
    <scope>NUCLEOTIDE SEQUENCE [LARGE SCALE GENOMIC DNA]</scope>
    <source>
        <strain evidence="1 2">CC-YHH838</strain>
    </source>
</reference>
<accession>A0A4S4AVG5</accession>
<protein>
    <submittedName>
        <fullName evidence="1">Uncharacterized protein</fullName>
    </submittedName>
</protein>
<dbReference type="EMBL" id="SSOC01000005">
    <property type="protein sequence ID" value="THF64017.1"/>
    <property type="molecule type" value="Genomic_DNA"/>
</dbReference>
<comment type="caution">
    <text evidence="1">The sequence shown here is derived from an EMBL/GenBank/DDBJ whole genome shotgun (WGS) entry which is preliminary data.</text>
</comment>
<dbReference type="OrthoDB" id="9814432at2"/>
<dbReference type="RefSeq" id="WP_136349173.1">
    <property type="nucleotide sequence ID" value="NZ_SSOC01000005.1"/>
</dbReference>
<dbReference type="Proteomes" id="UP000308430">
    <property type="component" value="Unassembled WGS sequence"/>
</dbReference>
<proteinExistence type="predicted"/>
<dbReference type="InterPro" id="IPR049708">
    <property type="entry name" value="PP0621-like"/>
</dbReference>
<name>A0A4S4AVG5_9RHOO</name>
<evidence type="ECO:0000313" key="2">
    <source>
        <dbReference type="Proteomes" id="UP000308430"/>
    </source>
</evidence>
<keyword evidence="2" id="KW-1185">Reference proteome</keyword>
<dbReference type="AlphaFoldDB" id="A0A4S4AVG5"/>
<gene>
    <name evidence="1" type="ORF">E6C76_15750</name>
</gene>
<dbReference type="NCBIfam" id="NF041023">
    <property type="entry name" value="PP0621_fam"/>
    <property type="match status" value="1"/>
</dbReference>